<dbReference type="Proteomes" id="UP000602198">
    <property type="component" value="Unassembled WGS sequence"/>
</dbReference>
<dbReference type="Pfam" id="PF03706">
    <property type="entry name" value="LPG_synthase_TM"/>
    <property type="match status" value="1"/>
</dbReference>
<sequence length="373" mass="39152">MATATPAATTTDQPTAGADPSASGKAGPAAGRRLPRVRKALPTVLVAIAVLAATIWQREAVGTGIDTLLGADPRWLALAALATLLLWPTSVLMLRGSIPGETCARRLFALQLAFPAIGLIPAANLLIRLRFLRKEGLSHTAALASITLFGFAAFVVRVPLVILAVLATPSLMDRSGAQAPWHGLGERISATWHSAVENPWRTAAILAAVLITGGIAVALAAVLLYRRFVSRGGWRAVRARLREARVNTRTAWKSVAATAVRPRRAAALWLCALLQPLLMVLALWAVLHAVGAHMPLTDAFVVHLVTVALAPLLPSPNGVATKELTLAAGLTAVAGLTAGVAVAAVLGFRLLTFWSQIPLGIASFAWLSHRRAV</sequence>
<evidence type="ECO:0000256" key="7">
    <source>
        <dbReference type="SAM" id="Phobius"/>
    </source>
</evidence>
<evidence type="ECO:0000256" key="3">
    <source>
        <dbReference type="ARBA" id="ARBA00022692"/>
    </source>
</evidence>
<keyword evidence="2" id="KW-1003">Cell membrane</keyword>
<dbReference type="PANTHER" id="PTHR39087">
    <property type="entry name" value="UPF0104 MEMBRANE PROTEIN MJ1595"/>
    <property type="match status" value="1"/>
</dbReference>
<reference evidence="8 9" key="1">
    <citation type="submission" date="2021-01" db="EMBL/GenBank/DDBJ databases">
        <title>WGS of actinomycetes isolated from Thailand.</title>
        <authorList>
            <person name="Thawai C."/>
        </authorList>
    </citation>
    <scope>NUCLEOTIDE SEQUENCE [LARGE SCALE GENOMIC DNA]</scope>
    <source>
        <strain evidence="8 9">LPG 2</strain>
    </source>
</reference>
<feature type="transmembrane region" description="Helical" evidence="7">
    <location>
        <begin position="293"/>
        <end position="312"/>
    </location>
</feature>
<keyword evidence="4 7" id="KW-1133">Transmembrane helix</keyword>
<feature type="transmembrane region" description="Helical" evidence="7">
    <location>
        <begin position="141"/>
        <end position="166"/>
    </location>
</feature>
<comment type="caution">
    <text evidence="8">The sequence shown here is derived from an EMBL/GenBank/DDBJ whole genome shotgun (WGS) entry which is preliminary data.</text>
</comment>
<dbReference type="EMBL" id="JAERRJ010000013">
    <property type="protein sequence ID" value="MBL1078923.1"/>
    <property type="molecule type" value="Genomic_DNA"/>
</dbReference>
<evidence type="ECO:0000313" key="9">
    <source>
        <dbReference type="Proteomes" id="UP000602198"/>
    </source>
</evidence>
<evidence type="ECO:0000256" key="6">
    <source>
        <dbReference type="SAM" id="MobiDB-lite"/>
    </source>
</evidence>
<evidence type="ECO:0000313" key="8">
    <source>
        <dbReference type="EMBL" id="MBL1078923.1"/>
    </source>
</evidence>
<feature type="region of interest" description="Disordered" evidence="6">
    <location>
        <begin position="1"/>
        <end position="30"/>
    </location>
</feature>
<organism evidence="8 9">
    <name type="scientific">Nocardia acididurans</name>
    <dbReference type="NCBI Taxonomy" id="2802282"/>
    <lineage>
        <taxon>Bacteria</taxon>
        <taxon>Bacillati</taxon>
        <taxon>Actinomycetota</taxon>
        <taxon>Actinomycetes</taxon>
        <taxon>Mycobacteriales</taxon>
        <taxon>Nocardiaceae</taxon>
        <taxon>Nocardia</taxon>
    </lineage>
</organism>
<feature type="transmembrane region" description="Helical" evidence="7">
    <location>
        <begin position="324"/>
        <end position="345"/>
    </location>
</feature>
<evidence type="ECO:0000256" key="1">
    <source>
        <dbReference type="ARBA" id="ARBA00004651"/>
    </source>
</evidence>
<keyword evidence="3 7" id="KW-0812">Transmembrane</keyword>
<feature type="transmembrane region" description="Helical" evidence="7">
    <location>
        <begin position="76"/>
        <end position="96"/>
    </location>
</feature>
<feature type="transmembrane region" description="Helical" evidence="7">
    <location>
        <begin position="203"/>
        <end position="225"/>
    </location>
</feature>
<proteinExistence type="predicted"/>
<evidence type="ECO:0000256" key="5">
    <source>
        <dbReference type="ARBA" id="ARBA00023136"/>
    </source>
</evidence>
<evidence type="ECO:0000256" key="4">
    <source>
        <dbReference type="ARBA" id="ARBA00022989"/>
    </source>
</evidence>
<dbReference type="RefSeq" id="WP_201954786.1">
    <property type="nucleotide sequence ID" value="NZ_JAERRJ010000013.1"/>
</dbReference>
<protein>
    <submittedName>
        <fullName evidence="8">Flippase-like domain-containing protein</fullName>
    </submittedName>
</protein>
<keyword evidence="5 7" id="KW-0472">Membrane</keyword>
<feature type="transmembrane region" description="Helical" evidence="7">
    <location>
        <begin position="108"/>
        <end position="129"/>
    </location>
</feature>
<comment type="subcellular location">
    <subcellularLocation>
        <location evidence="1">Cell membrane</location>
        <topology evidence="1">Multi-pass membrane protein</topology>
    </subcellularLocation>
</comment>
<feature type="transmembrane region" description="Helical" evidence="7">
    <location>
        <begin position="266"/>
        <end position="287"/>
    </location>
</feature>
<dbReference type="PANTHER" id="PTHR39087:SF2">
    <property type="entry name" value="UPF0104 MEMBRANE PROTEIN MJ1595"/>
    <property type="match status" value="1"/>
</dbReference>
<name>A0ABS1MI85_9NOCA</name>
<gene>
    <name evidence="8" type="ORF">JK358_31420</name>
</gene>
<evidence type="ECO:0000256" key="2">
    <source>
        <dbReference type="ARBA" id="ARBA00022475"/>
    </source>
</evidence>
<dbReference type="InterPro" id="IPR022791">
    <property type="entry name" value="L-PG_synthase/AglD"/>
</dbReference>
<accession>A0ABS1MI85</accession>
<keyword evidence="9" id="KW-1185">Reference proteome</keyword>